<dbReference type="PANTHER" id="PTHR47989:SF72">
    <property type="entry name" value="PROTEIN KINASE DOMAIN-CONTAINING PROTEIN"/>
    <property type="match status" value="1"/>
</dbReference>
<dbReference type="PROSITE" id="PS50011">
    <property type="entry name" value="PROTEIN_KINASE_DOM"/>
    <property type="match status" value="1"/>
</dbReference>
<dbReference type="SUPFAM" id="SSF56059">
    <property type="entry name" value="Glutathione synthetase ATP-binding domain-like"/>
    <property type="match status" value="1"/>
</dbReference>
<sequence>MVRSLLLSNIRSQGDREFCSEVEVLSCAQHRNVVMLIGLCVEDGKRLLVYEYICNGSLHSHLYGLGKEPLGWSARQKVAVGAARGLRYLHEECRVGFIVHRDMRPNNILLTHDFEPLVGDFGLARWQPEGDKGVETRVIGTFGYLAPEYAQRGQITEKADVYSFGVVIVELITGRKAMDIKRPKGQQCLTEWERPLLQKQAIKELLDPRLMNCYSEQEVYCMALCAYLCIRRDPNSRPRMSQVLRMLEGDVFMNPMCLRSLTMESPKPILDFEKFDNGFVQKLVYDALVWSSLHGLVVGDKTYQRSGTVPGVGMMHAPITLLPTPFPESYWNQACEVAPIFNELVDRISLDGKFIQDSLSSAHLKFGTIGVAEHSGTWSCLEKLFSSFKAYEISIPYIWFCYKKTLDVVSLLLGLSAMVLLLLVSTYQFTYWVAIPGCIGVLSSFFLVGTHPLEFFNMMGLKINRWTCYPYYHLTRCIALLTRNSQQANGNDEENPPADPPENPSSSDSSLVCACLVHLLCTLILFFINFSFLLLFKDHKTVLDSLHALLINSLVIALVFTAIAVSRNDNTATKKPNEKPTVKLFIFGVLFVLYLSFKAYEISIPYSWFCYKKTLDVFMYWVAISGCIGVLSSFFLVGTRPLEFFNMMGLKINRWACYPYYHLTRCIALLTRNGQQANGNDEENPPADPPENPSSSCSSLVCACLVHLC</sequence>
<dbReference type="PaxDb" id="3708-A0A078H5M0"/>
<feature type="transmembrane region" description="Helical" evidence="6">
    <location>
        <begin position="429"/>
        <end position="449"/>
    </location>
</feature>
<evidence type="ECO:0000313" key="9">
    <source>
        <dbReference type="Proteomes" id="UP000028999"/>
    </source>
</evidence>
<gene>
    <name evidence="8" type="primary">BnaA10g10920D</name>
    <name evidence="8" type="ORF">GSBRNA2T00052815001</name>
</gene>
<evidence type="ECO:0000259" key="7">
    <source>
        <dbReference type="PROSITE" id="PS50011"/>
    </source>
</evidence>
<accession>A0A078H5M0</accession>
<keyword evidence="2" id="KW-0547">Nucleotide-binding</keyword>
<evidence type="ECO:0000313" key="8">
    <source>
        <dbReference type="EMBL" id="CDY32757.1"/>
    </source>
</evidence>
<dbReference type="Gene3D" id="3.30.200.20">
    <property type="entry name" value="Phosphorylase Kinase, domain 1"/>
    <property type="match status" value="1"/>
</dbReference>
<dbReference type="InterPro" id="IPR008266">
    <property type="entry name" value="Tyr_kinase_AS"/>
</dbReference>
<evidence type="ECO:0000256" key="4">
    <source>
        <dbReference type="ARBA" id="ARBA00022840"/>
    </source>
</evidence>
<evidence type="ECO:0000256" key="1">
    <source>
        <dbReference type="ARBA" id="ARBA00022527"/>
    </source>
</evidence>
<keyword evidence="9" id="KW-1185">Reference proteome</keyword>
<proteinExistence type="predicted"/>
<dbReference type="Gene3D" id="3.30.1490.80">
    <property type="match status" value="1"/>
</dbReference>
<keyword evidence="3" id="KW-0418">Kinase</keyword>
<keyword evidence="6" id="KW-0472">Membrane</keyword>
<feature type="domain" description="Protein kinase" evidence="7">
    <location>
        <begin position="1"/>
        <end position="253"/>
    </location>
</feature>
<dbReference type="Pfam" id="PF03917">
    <property type="entry name" value="GSH_synth_ATP"/>
    <property type="match status" value="1"/>
</dbReference>
<organism evidence="8 9">
    <name type="scientific">Brassica napus</name>
    <name type="common">Rape</name>
    <dbReference type="NCBI Taxonomy" id="3708"/>
    <lineage>
        <taxon>Eukaryota</taxon>
        <taxon>Viridiplantae</taxon>
        <taxon>Streptophyta</taxon>
        <taxon>Embryophyta</taxon>
        <taxon>Tracheophyta</taxon>
        <taxon>Spermatophyta</taxon>
        <taxon>Magnoliopsida</taxon>
        <taxon>eudicotyledons</taxon>
        <taxon>Gunneridae</taxon>
        <taxon>Pentapetalae</taxon>
        <taxon>rosids</taxon>
        <taxon>malvids</taxon>
        <taxon>Brassicales</taxon>
        <taxon>Brassicaceae</taxon>
        <taxon>Brassiceae</taxon>
        <taxon>Brassica</taxon>
    </lineage>
</organism>
<evidence type="ECO:0000256" key="6">
    <source>
        <dbReference type="SAM" id="Phobius"/>
    </source>
</evidence>
<dbReference type="GO" id="GO:0004674">
    <property type="term" value="F:protein serine/threonine kinase activity"/>
    <property type="evidence" value="ECO:0007669"/>
    <property type="project" value="UniProtKB-KW"/>
</dbReference>
<dbReference type="Proteomes" id="UP000028999">
    <property type="component" value="Unassembled WGS sequence"/>
</dbReference>
<feature type="transmembrane region" description="Helical" evidence="6">
    <location>
        <begin position="580"/>
        <end position="597"/>
    </location>
</feature>
<name>A0A078H5M0_BRANA</name>
<evidence type="ECO:0000256" key="2">
    <source>
        <dbReference type="ARBA" id="ARBA00022741"/>
    </source>
</evidence>
<evidence type="ECO:0000256" key="5">
    <source>
        <dbReference type="SAM" id="MobiDB-lite"/>
    </source>
</evidence>
<protein>
    <submittedName>
        <fullName evidence="8">BnaA10g10920D protein</fullName>
    </submittedName>
</protein>
<keyword evidence="4" id="KW-0067">ATP-binding</keyword>
<feature type="transmembrane region" description="Helical" evidence="6">
    <location>
        <begin position="405"/>
        <end position="423"/>
    </location>
</feature>
<dbReference type="GO" id="GO:0005524">
    <property type="term" value="F:ATP binding"/>
    <property type="evidence" value="ECO:0007669"/>
    <property type="project" value="UniProtKB-KW"/>
</dbReference>
<evidence type="ECO:0000256" key="3">
    <source>
        <dbReference type="ARBA" id="ARBA00022777"/>
    </source>
</evidence>
<dbReference type="SUPFAM" id="SSF56112">
    <property type="entry name" value="Protein kinase-like (PK-like)"/>
    <property type="match status" value="1"/>
</dbReference>
<keyword evidence="6" id="KW-1133">Transmembrane helix</keyword>
<dbReference type="PANTHER" id="PTHR47989">
    <property type="entry name" value="OS01G0750732 PROTEIN"/>
    <property type="match status" value="1"/>
</dbReference>
<dbReference type="PROSITE" id="PS00109">
    <property type="entry name" value="PROTEIN_KINASE_TYR"/>
    <property type="match status" value="1"/>
</dbReference>
<dbReference type="EMBL" id="LK032299">
    <property type="protein sequence ID" value="CDY32757.1"/>
    <property type="molecule type" value="Genomic_DNA"/>
</dbReference>
<dbReference type="InterPro" id="IPR014049">
    <property type="entry name" value="Glutathione_synthase_N_euk"/>
</dbReference>
<reference evidence="8 9" key="1">
    <citation type="journal article" date="2014" name="Science">
        <title>Plant genetics. Early allopolyploid evolution in the post-Neolithic Brassica napus oilseed genome.</title>
        <authorList>
            <person name="Chalhoub B."/>
            <person name="Denoeud F."/>
            <person name="Liu S."/>
            <person name="Parkin I.A."/>
            <person name="Tang H."/>
            <person name="Wang X."/>
            <person name="Chiquet J."/>
            <person name="Belcram H."/>
            <person name="Tong C."/>
            <person name="Samans B."/>
            <person name="Correa M."/>
            <person name="Da Silva C."/>
            <person name="Just J."/>
            <person name="Falentin C."/>
            <person name="Koh C.S."/>
            <person name="Le Clainche I."/>
            <person name="Bernard M."/>
            <person name="Bento P."/>
            <person name="Noel B."/>
            <person name="Labadie K."/>
            <person name="Alberti A."/>
            <person name="Charles M."/>
            <person name="Arnaud D."/>
            <person name="Guo H."/>
            <person name="Daviaud C."/>
            <person name="Alamery S."/>
            <person name="Jabbari K."/>
            <person name="Zhao M."/>
            <person name="Edger P.P."/>
            <person name="Chelaifa H."/>
            <person name="Tack D."/>
            <person name="Lassalle G."/>
            <person name="Mestiri I."/>
            <person name="Schnel N."/>
            <person name="Le Paslier M.C."/>
            <person name="Fan G."/>
            <person name="Renault V."/>
            <person name="Bayer P.E."/>
            <person name="Golicz A.A."/>
            <person name="Manoli S."/>
            <person name="Lee T.H."/>
            <person name="Thi V.H."/>
            <person name="Chalabi S."/>
            <person name="Hu Q."/>
            <person name="Fan C."/>
            <person name="Tollenaere R."/>
            <person name="Lu Y."/>
            <person name="Battail C."/>
            <person name="Shen J."/>
            <person name="Sidebottom C.H."/>
            <person name="Wang X."/>
            <person name="Canaguier A."/>
            <person name="Chauveau A."/>
            <person name="Berard A."/>
            <person name="Deniot G."/>
            <person name="Guan M."/>
            <person name="Liu Z."/>
            <person name="Sun F."/>
            <person name="Lim Y.P."/>
            <person name="Lyons E."/>
            <person name="Town C.D."/>
            <person name="Bancroft I."/>
            <person name="Wang X."/>
            <person name="Meng J."/>
            <person name="Ma J."/>
            <person name="Pires J.C."/>
            <person name="King G.J."/>
            <person name="Brunel D."/>
            <person name="Delourme R."/>
            <person name="Renard M."/>
            <person name="Aury J.M."/>
            <person name="Adams K.L."/>
            <person name="Batley J."/>
            <person name="Snowdon R.J."/>
            <person name="Tost J."/>
            <person name="Edwards D."/>
            <person name="Zhou Y."/>
            <person name="Hua W."/>
            <person name="Sharpe A.G."/>
            <person name="Paterson A.H."/>
            <person name="Guan C."/>
            <person name="Wincker P."/>
        </authorList>
    </citation>
    <scope>NUCLEOTIDE SEQUENCE [LARGE SCALE GENOMIC DNA]</scope>
    <source>
        <strain evidence="9">cv. Darmor-bzh</strain>
    </source>
</reference>
<feature type="transmembrane region" description="Helical" evidence="6">
    <location>
        <begin position="511"/>
        <end position="536"/>
    </location>
</feature>
<keyword evidence="3" id="KW-0808">Transferase</keyword>
<feature type="region of interest" description="Disordered" evidence="5">
    <location>
        <begin position="677"/>
        <end position="697"/>
    </location>
</feature>
<dbReference type="FunFam" id="1.10.510.10:FF:000298">
    <property type="entry name" value="Adenine nucleotide alpha hydrolase-like domain kinase"/>
    <property type="match status" value="1"/>
</dbReference>
<dbReference type="FunFam" id="3.30.1490.80:FF:000010">
    <property type="entry name" value="Glutathione synthetase"/>
    <property type="match status" value="1"/>
</dbReference>
<dbReference type="InterPro" id="IPR000719">
    <property type="entry name" value="Prot_kinase_dom"/>
</dbReference>
<dbReference type="Gene3D" id="1.10.510.10">
    <property type="entry name" value="Transferase(Phosphotransferase) domain 1"/>
    <property type="match status" value="1"/>
</dbReference>
<keyword evidence="1" id="KW-0723">Serine/threonine-protein kinase</keyword>
<dbReference type="Pfam" id="PF07714">
    <property type="entry name" value="PK_Tyr_Ser-Thr"/>
    <property type="match status" value="1"/>
</dbReference>
<dbReference type="Gramene" id="CDY32757">
    <property type="protein sequence ID" value="CDY32757"/>
    <property type="gene ID" value="GSBRNA2T00052815001"/>
</dbReference>
<dbReference type="InterPro" id="IPR005615">
    <property type="entry name" value="Glutathione_synthase"/>
</dbReference>
<dbReference type="AlphaFoldDB" id="A0A078H5M0"/>
<dbReference type="InterPro" id="IPR001245">
    <property type="entry name" value="Ser-Thr/Tyr_kinase_cat_dom"/>
</dbReference>
<dbReference type="InterPro" id="IPR011009">
    <property type="entry name" value="Kinase-like_dom_sf"/>
</dbReference>
<feature type="transmembrane region" description="Helical" evidence="6">
    <location>
        <begin position="617"/>
        <end position="638"/>
    </location>
</feature>
<dbReference type="GO" id="GO:0004363">
    <property type="term" value="F:glutathione synthase activity"/>
    <property type="evidence" value="ECO:0007669"/>
    <property type="project" value="InterPro"/>
</dbReference>
<keyword evidence="6" id="KW-0812">Transmembrane</keyword>
<feature type="transmembrane region" description="Helical" evidence="6">
    <location>
        <begin position="548"/>
        <end position="568"/>
    </location>
</feature>
<dbReference type="GO" id="GO:0004672">
    <property type="term" value="F:protein kinase activity"/>
    <property type="evidence" value="ECO:0000318"/>
    <property type="project" value="GO_Central"/>
</dbReference>